<reference evidence="2 3" key="1">
    <citation type="journal article" date="2018" name="Mol. Plant">
        <title>The genome of Artemisia annua provides insight into the evolution of Asteraceae family and artemisinin biosynthesis.</title>
        <authorList>
            <person name="Shen Q."/>
            <person name="Zhang L."/>
            <person name="Liao Z."/>
            <person name="Wang S."/>
            <person name="Yan T."/>
            <person name="Shi P."/>
            <person name="Liu M."/>
            <person name="Fu X."/>
            <person name="Pan Q."/>
            <person name="Wang Y."/>
            <person name="Lv Z."/>
            <person name="Lu X."/>
            <person name="Zhang F."/>
            <person name="Jiang W."/>
            <person name="Ma Y."/>
            <person name="Chen M."/>
            <person name="Hao X."/>
            <person name="Li L."/>
            <person name="Tang Y."/>
            <person name="Lv G."/>
            <person name="Zhou Y."/>
            <person name="Sun X."/>
            <person name="Brodelius P.E."/>
            <person name="Rose J.K.C."/>
            <person name="Tang K."/>
        </authorList>
    </citation>
    <scope>NUCLEOTIDE SEQUENCE [LARGE SCALE GENOMIC DNA]</scope>
    <source>
        <strain evidence="3">cv. Huhao1</strain>
        <tissue evidence="2">Leaf</tissue>
    </source>
</reference>
<dbReference type="OrthoDB" id="1728729at2759"/>
<evidence type="ECO:0000313" key="3">
    <source>
        <dbReference type="Proteomes" id="UP000245207"/>
    </source>
</evidence>
<evidence type="ECO:0000256" key="1">
    <source>
        <dbReference type="SAM" id="MobiDB-lite"/>
    </source>
</evidence>
<protein>
    <submittedName>
        <fullName evidence="2">Chaperonin Cpn60/TCP-1</fullName>
    </submittedName>
</protein>
<dbReference type="AlphaFoldDB" id="A0A2U1L5W5"/>
<dbReference type="STRING" id="35608.A0A2U1L5W5"/>
<feature type="region of interest" description="Disordered" evidence="1">
    <location>
        <begin position="1"/>
        <end position="20"/>
    </location>
</feature>
<sequence>MAEKKFGKTSGNISANMPPSRRQLPYWEEMLQNKKAEFEESLRKVLNQEGKKDQPTIDILEINHLQRQLLFQYYVWDHRLVHAASININGSSKMGLLSS</sequence>
<dbReference type="GO" id="GO:0046854">
    <property type="term" value="P:phosphatidylinositol phosphate biosynthetic process"/>
    <property type="evidence" value="ECO:0007669"/>
    <property type="project" value="TreeGrafter"/>
</dbReference>
<dbReference type="GO" id="GO:0000285">
    <property type="term" value="F:1-phosphatidylinositol-3-phosphate 5-kinase activity"/>
    <property type="evidence" value="ECO:0007669"/>
    <property type="project" value="TreeGrafter"/>
</dbReference>
<gene>
    <name evidence="2" type="ORF">CTI12_AA526860</name>
</gene>
<accession>A0A2U1L5W5</accession>
<evidence type="ECO:0000313" key="2">
    <source>
        <dbReference type="EMBL" id="PWA44382.1"/>
    </source>
</evidence>
<organism evidence="2 3">
    <name type="scientific">Artemisia annua</name>
    <name type="common">Sweet wormwood</name>
    <dbReference type="NCBI Taxonomy" id="35608"/>
    <lineage>
        <taxon>Eukaryota</taxon>
        <taxon>Viridiplantae</taxon>
        <taxon>Streptophyta</taxon>
        <taxon>Embryophyta</taxon>
        <taxon>Tracheophyta</taxon>
        <taxon>Spermatophyta</taxon>
        <taxon>Magnoliopsida</taxon>
        <taxon>eudicotyledons</taxon>
        <taxon>Gunneridae</taxon>
        <taxon>Pentapetalae</taxon>
        <taxon>asterids</taxon>
        <taxon>campanulids</taxon>
        <taxon>Asterales</taxon>
        <taxon>Asteraceae</taxon>
        <taxon>Asteroideae</taxon>
        <taxon>Anthemideae</taxon>
        <taxon>Artemisiinae</taxon>
        <taxon>Artemisia</taxon>
    </lineage>
</organism>
<dbReference type="PANTHER" id="PTHR45748">
    <property type="entry name" value="1-PHOSPHATIDYLINOSITOL 3-PHOSPHATE 5-KINASE-RELATED"/>
    <property type="match status" value="1"/>
</dbReference>
<dbReference type="GO" id="GO:0010008">
    <property type="term" value="C:endosome membrane"/>
    <property type="evidence" value="ECO:0007669"/>
    <property type="project" value="TreeGrafter"/>
</dbReference>
<dbReference type="Proteomes" id="UP000245207">
    <property type="component" value="Unassembled WGS sequence"/>
</dbReference>
<proteinExistence type="predicted"/>
<keyword evidence="3" id="KW-1185">Reference proteome</keyword>
<name>A0A2U1L5W5_ARTAN</name>
<dbReference type="PANTHER" id="PTHR45748:SF7">
    <property type="entry name" value="1-PHOSPHATIDYLINOSITOL 3-PHOSPHATE 5-KINASE-RELATED"/>
    <property type="match status" value="1"/>
</dbReference>
<comment type="caution">
    <text evidence="2">The sequence shown here is derived from an EMBL/GenBank/DDBJ whole genome shotgun (WGS) entry which is preliminary data.</text>
</comment>
<dbReference type="EMBL" id="PKPP01011305">
    <property type="protein sequence ID" value="PWA44382.1"/>
    <property type="molecule type" value="Genomic_DNA"/>
</dbReference>